<evidence type="ECO:0000313" key="1">
    <source>
        <dbReference type="EMBL" id="CAE6332995.1"/>
    </source>
</evidence>
<dbReference type="SMART" id="SM01301">
    <property type="entry name" value="PTPlike_phytase"/>
    <property type="match status" value="2"/>
</dbReference>
<dbReference type="PANTHER" id="PTHR23339">
    <property type="entry name" value="TYROSINE SPECIFIC PROTEIN PHOSPHATASE AND DUAL SPECIFICITY PROTEIN PHOSPHATASE"/>
    <property type="match status" value="1"/>
</dbReference>
<accession>A0A8H2W540</accession>
<dbReference type="Proteomes" id="UP000663826">
    <property type="component" value="Unassembled WGS sequence"/>
</dbReference>
<proteinExistence type="predicted"/>
<dbReference type="Pfam" id="PF14566">
    <property type="entry name" value="PTPlike_phytase"/>
    <property type="match status" value="2"/>
</dbReference>
<dbReference type="InterPro" id="IPR050561">
    <property type="entry name" value="PTP"/>
</dbReference>
<dbReference type="Gene3D" id="3.90.190.10">
    <property type="entry name" value="Protein tyrosine phosphatase superfamily"/>
    <property type="match status" value="2"/>
</dbReference>
<organism evidence="1 2">
    <name type="scientific">Rhizoctonia solani</name>
    <dbReference type="NCBI Taxonomy" id="456999"/>
    <lineage>
        <taxon>Eukaryota</taxon>
        <taxon>Fungi</taxon>
        <taxon>Dikarya</taxon>
        <taxon>Basidiomycota</taxon>
        <taxon>Agaricomycotina</taxon>
        <taxon>Agaricomycetes</taxon>
        <taxon>Cantharellales</taxon>
        <taxon>Ceratobasidiaceae</taxon>
        <taxon>Rhizoctonia</taxon>
    </lineage>
</organism>
<evidence type="ECO:0008006" key="3">
    <source>
        <dbReference type="Google" id="ProtNLM"/>
    </source>
</evidence>
<protein>
    <recommendedName>
        <fullName evidence="3">Paladin</fullName>
    </recommendedName>
</protein>
<dbReference type="AlphaFoldDB" id="A0A8H2W540"/>
<name>A0A8H2W540_9AGAM</name>
<dbReference type="SUPFAM" id="SSF52799">
    <property type="entry name" value="(Phosphotyrosine protein) phosphatases II"/>
    <property type="match status" value="2"/>
</dbReference>
<comment type="caution">
    <text evidence="1">The sequence shown here is derived from an EMBL/GenBank/DDBJ whole genome shotgun (WGS) entry which is preliminary data.</text>
</comment>
<dbReference type="EMBL" id="CAJMWQ010000003">
    <property type="protein sequence ID" value="CAE6332995.1"/>
    <property type="molecule type" value="Genomic_DNA"/>
</dbReference>
<gene>
    <name evidence="1" type="ORF">RDB_LOCUS191</name>
</gene>
<dbReference type="InterPro" id="IPR029021">
    <property type="entry name" value="Prot-tyrosine_phosphatase-like"/>
</dbReference>
<evidence type="ECO:0000313" key="2">
    <source>
        <dbReference type="Proteomes" id="UP000663826"/>
    </source>
</evidence>
<reference evidence="1" key="1">
    <citation type="submission" date="2021-01" db="EMBL/GenBank/DDBJ databases">
        <authorList>
            <person name="Kaushik A."/>
        </authorList>
    </citation>
    <scope>NUCLEOTIDE SEQUENCE</scope>
    <source>
        <strain evidence="1">AG1-1B</strain>
    </source>
</reference>
<sequence length="682" mass="76892">MKDYGGISAGRLEILEDRLKNDIIAEVNSFQGRILLHTENADGSVVPVWDEADPKDIAVPKEIMSAQVDKVDIAYTRIPITSERPPDFTDIEALADVVIRTDSERTPIVLNCQLGRGRSTVAAIVVLLLQEWLKSGRGRAHARTPRRGTSMLSVPSRERERDVLETTPRLSYQIINNLLRVIRRGPDVKRIVDDAIDQCDQFMNLRESIEDARLRAEGVADEQQKKRFFQIGLHNLRKYFELIVFQNFLMENDPDTVQTFASFEEFVKSRPVIATFENELRVEGAKALKPLERSEREDVAFADDINYVVGNRSGSVLSASTILKSDFFSNLQKMSLPERIDGAANFRRNPLTLAFANQGSNGKFVCGSGMPTVDGLRRALARVDAAPGGNNIVFWTSLREEPVLPLTNVEATGITTDVVEAMEVNLKKDIEREMIQFDGRVLLHDEVETQPGSFTITAQWEPVTLQDIMTPRDVFRLVMEEGYKVDYARLAITDEQAPLPDALDQLVHRVEAGLKVAGDLVFNCQMGYVRANLKFCDVTVALENEDESTYATSHYDSVDGSYEEEAYLRGEYKIILQLVGVLSYGKVAKRVTDKAIDAMADVQNLRKAIFDYKLKVDASDAGSQKQKKLMDLGVSYLYRYGTLIVLANYLIERQKHNIDSSFPAWLKEHREITRLLGRRSLD</sequence>